<dbReference type="InterPro" id="IPR022243">
    <property type="entry name" value="DUF3768"/>
</dbReference>
<dbReference type="RefSeq" id="WP_019368261.1">
    <property type="nucleotide sequence ID" value="NZ_KQ130439.1"/>
</dbReference>
<protein>
    <recommendedName>
        <fullName evidence="3">DUF3768 domain-containing protein</fullName>
    </recommendedName>
</protein>
<dbReference type="EMBL" id="JACT01000008">
    <property type="protein sequence ID" value="KMS51759.1"/>
    <property type="molecule type" value="Genomic_DNA"/>
</dbReference>
<sequence>MRSPEQLDTIRRLNDAARSNPGTASIANVTLGFQSLPDADRFAALAAIVGFSRFDGDNDPYGEHDFGAVYRLATGGWTQERPKDEKTIAETVFWKVDYYDNTLTYGSEVPWDEHQTKRVLTIMLANEY</sequence>
<dbReference type="PATRIC" id="fig|1420583.3.peg.4437"/>
<dbReference type="Proteomes" id="UP000052232">
    <property type="component" value="Unassembled WGS sequence"/>
</dbReference>
<reference evidence="1 2" key="1">
    <citation type="journal article" date="2015" name="G3 (Bethesda)">
        <title>Insights into Ongoing Evolution of the Hexachlorocyclohexane Catabolic Pathway from Comparative Genomics of Ten Sphingomonadaceae Strains.</title>
        <authorList>
            <person name="Pearce S.L."/>
            <person name="Oakeshott J.G."/>
            <person name="Pandey G."/>
        </authorList>
    </citation>
    <scope>NUCLEOTIDE SEQUENCE [LARGE SCALE GENOMIC DNA]</scope>
    <source>
        <strain evidence="1 2">LL01</strain>
    </source>
</reference>
<evidence type="ECO:0008006" key="3">
    <source>
        <dbReference type="Google" id="ProtNLM"/>
    </source>
</evidence>
<keyword evidence="2" id="KW-1185">Reference proteome</keyword>
<name>A0A0J7XJC5_9SPHN</name>
<evidence type="ECO:0000313" key="2">
    <source>
        <dbReference type="Proteomes" id="UP000052232"/>
    </source>
</evidence>
<dbReference type="Pfam" id="PF12599">
    <property type="entry name" value="DUF3768"/>
    <property type="match status" value="1"/>
</dbReference>
<dbReference type="AlphaFoldDB" id="A0A0J7XJC5"/>
<accession>A0A0J7XJC5</accession>
<organism evidence="1 2">
    <name type="scientific">Sphingobium cupriresistens LL01</name>
    <dbReference type="NCBI Taxonomy" id="1420583"/>
    <lineage>
        <taxon>Bacteria</taxon>
        <taxon>Pseudomonadati</taxon>
        <taxon>Pseudomonadota</taxon>
        <taxon>Alphaproteobacteria</taxon>
        <taxon>Sphingomonadales</taxon>
        <taxon>Sphingomonadaceae</taxon>
        <taxon>Sphingobium</taxon>
    </lineage>
</organism>
<dbReference type="STRING" id="1420583.V473_23140"/>
<gene>
    <name evidence="1" type="ORF">V473_23140</name>
</gene>
<comment type="caution">
    <text evidence="1">The sequence shown here is derived from an EMBL/GenBank/DDBJ whole genome shotgun (WGS) entry which is preliminary data.</text>
</comment>
<evidence type="ECO:0000313" key="1">
    <source>
        <dbReference type="EMBL" id="KMS51759.1"/>
    </source>
</evidence>
<proteinExistence type="predicted"/>